<dbReference type="Gene3D" id="3.40.50.300">
    <property type="entry name" value="P-loop containing nucleotide triphosphate hydrolases"/>
    <property type="match status" value="1"/>
</dbReference>
<dbReference type="PANTHER" id="PTHR46819">
    <property type="entry name" value="EF-HAND CALCIUM-BINDING DOMAIN-CONTAINING PROTEIN 7"/>
    <property type="match status" value="1"/>
</dbReference>
<name>A0A7J7M2C3_9MAGN</name>
<sequence length="145" mass="16419">MSFSACEPKNSGKSELLNAFLGRPYSSSSKERFVVKRLHYSSGTRKTLVLREIPEDEVGHLVSDKEYLAACDVAIFVHDSSEKSWNKATDLLIEVTSHAKDEGFEVPCPIVTAKNNLDPYGAALKKLTWRVGKWDYLHLYQRVQK</sequence>
<evidence type="ECO:0000313" key="4">
    <source>
        <dbReference type="Proteomes" id="UP000541444"/>
    </source>
</evidence>
<dbReference type="SUPFAM" id="SSF52540">
    <property type="entry name" value="P-loop containing nucleoside triphosphate hydrolases"/>
    <property type="match status" value="1"/>
</dbReference>
<proteinExistence type="predicted"/>
<keyword evidence="4" id="KW-1185">Reference proteome</keyword>
<dbReference type="AlphaFoldDB" id="A0A7J7M2C3"/>
<dbReference type="PANTHER" id="PTHR46819:SF1">
    <property type="entry name" value="EF-HAND CALCIUM-BINDING DOMAIN-CONTAINING PROTEIN 7"/>
    <property type="match status" value="1"/>
</dbReference>
<dbReference type="EMBL" id="JACGCM010001816">
    <property type="protein sequence ID" value="KAF6149013.1"/>
    <property type="molecule type" value="Genomic_DNA"/>
</dbReference>
<keyword evidence="2" id="KW-0677">Repeat</keyword>
<keyword evidence="1" id="KW-0479">Metal-binding</keyword>
<dbReference type="OrthoDB" id="10020961at2759"/>
<evidence type="ECO:0000313" key="3">
    <source>
        <dbReference type="EMBL" id="KAF6149013.1"/>
    </source>
</evidence>
<protein>
    <submittedName>
        <fullName evidence="3">Uncharacterized protein</fullName>
    </submittedName>
</protein>
<evidence type="ECO:0000256" key="1">
    <source>
        <dbReference type="ARBA" id="ARBA00022723"/>
    </source>
</evidence>
<dbReference type="InterPro" id="IPR027417">
    <property type="entry name" value="P-loop_NTPase"/>
</dbReference>
<dbReference type="Proteomes" id="UP000541444">
    <property type="component" value="Unassembled WGS sequence"/>
</dbReference>
<evidence type="ECO:0000256" key="2">
    <source>
        <dbReference type="ARBA" id="ARBA00022737"/>
    </source>
</evidence>
<reference evidence="3 4" key="1">
    <citation type="journal article" date="2020" name="IScience">
        <title>Genome Sequencing of the Endangered Kingdonia uniflora (Circaeasteraceae, Ranunculales) Reveals Potential Mechanisms of Evolutionary Specialization.</title>
        <authorList>
            <person name="Sun Y."/>
            <person name="Deng T."/>
            <person name="Zhang A."/>
            <person name="Moore M.J."/>
            <person name="Landis J.B."/>
            <person name="Lin N."/>
            <person name="Zhang H."/>
            <person name="Zhang X."/>
            <person name="Huang J."/>
            <person name="Zhang X."/>
            <person name="Sun H."/>
            <person name="Wang H."/>
        </authorList>
    </citation>
    <scope>NUCLEOTIDE SEQUENCE [LARGE SCALE GENOMIC DNA]</scope>
    <source>
        <strain evidence="3">TB1705</strain>
        <tissue evidence="3">Leaf</tissue>
    </source>
</reference>
<organism evidence="3 4">
    <name type="scientific">Kingdonia uniflora</name>
    <dbReference type="NCBI Taxonomy" id="39325"/>
    <lineage>
        <taxon>Eukaryota</taxon>
        <taxon>Viridiplantae</taxon>
        <taxon>Streptophyta</taxon>
        <taxon>Embryophyta</taxon>
        <taxon>Tracheophyta</taxon>
        <taxon>Spermatophyta</taxon>
        <taxon>Magnoliopsida</taxon>
        <taxon>Ranunculales</taxon>
        <taxon>Circaeasteraceae</taxon>
        <taxon>Kingdonia</taxon>
    </lineage>
</organism>
<accession>A0A7J7M2C3</accession>
<dbReference type="GO" id="GO:0046872">
    <property type="term" value="F:metal ion binding"/>
    <property type="evidence" value="ECO:0007669"/>
    <property type="project" value="UniProtKB-KW"/>
</dbReference>
<gene>
    <name evidence="3" type="ORF">GIB67_009632</name>
</gene>
<dbReference type="InterPro" id="IPR052266">
    <property type="entry name" value="Miro-EF-hand_domain"/>
</dbReference>
<comment type="caution">
    <text evidence="3">The sequence shown here is derived from an EMBL/GenBank/DDBJ whole genome shotgun (WGS) entry which is preliminary data.</text>
</comment>